<reference evidence="3" key="1">
    <citation type="submission" date="2022-11" db="UniProtKB">
        <authorList>
            <consortium name="WormBaseParasite"/>
        </authorList>
    </citation>
    <scope>IDENTIFICATION</scope>
</reference>
<sequence length="211" mass="23256">MYANLRALIVIFYIARTHADEVVDVFFRTHKCAYSLRIREGTKELEELYKITDSWSIVDLKTGDSLDEKACKAGGVPGCQRVVCFEKKTGKSIFGVHACQIRGGGCASDFDAICAKKNGFIHCDTCPFWSWHIYKSCNADWVGLPSPRRGSTPIALRSTTATTLAHHTFQFDTVENSTATNGAGPAAPSITFVVVATLLLRVAFIRLEMLI</sequence>
<evidence type="ECO:0000313" key="3">
    <source>
        <dbReference type="WBParaSite" id="Gr19_v10_g14952.t1"/>
    </source>
</evidence>
<evidence type="ECO:0000256" key="1">
    <source>
        <dbReference type="SAM" id="SignalP"/>
    </source>
</evidence>
<protein>
    <submittedName>
        <fullName evidence="3">Uncharacterized protein</fullName>
    </submittedName>
</protein>
<dbReference type="WBParaSite" id="Gr19_v10_g14952.t1">
    <property type="protein sequence ID" value="Gr19_v10_g14952.t1"/>
    <property type="gene ID" value="Gr19_v10_g14952"/>
</dbReference>
<dbReference type="Proteomes" id="UP000887572">
    <property type="component" value="Unplaced"/>
</dbReference>
<feature type="signal peptide" evidence="1">
    <location>
        <begin position="1"/>
        <end position="19"/>
    </location>
</feature>
<accession>A0A914HB34</accession>
<keyword evidence="1" id="KW-0732">Signal</keyword>
<name>A0A914HB34_GLORO</name>
<feature type="chain" id="PRO_5037645301" evidence="1">
    <location>
        <begin position="20"/>
        <end position="211"/>
    </location>
</feature>
<proteinExistence type="predicted"/>
<organism evidence="2 3">
    <name type="scientific">Globodera rostochiensis</name>
    <name type="common">Golden nematode worm</name>
    <name type="synonym">Heterodera rostochiensis</name>
    <dbReference type="NCBI Taxonomy" id="31243"/>
    <lineage>
        <taxon>Eukaryota</taxon>
        <taxon>Metazoa</taxon>
        <taxon>Ecdysozoa</taxon>
        <taxon>Nematoda</taxon>
        <taxon>Chromadorea</taxon>
        <taxon>Rhabditida</taxon>
        <taxon>Tylenchina</taxon>
        <taxon>Tylenchomorpha</taxon>
        <taxon>Tylenchoidea</taxon>
        <taxon>Heteroderidae</taxon>
        <taxon>Heteroderinae</taxon>
        <taxon>Globodera</taxon>
    </lineage>
</organism>
<evidence type="ECO:0000313" key="2">
    <source>
        <dbReference type="Proteomes" id="UP000887572"/>
    </source>
</evidence>
<keyword evidence="2" id="KW-1185">Reference proteome</keyword>
<dbReference type="AlphaFoldDB" id="A0A914HB34"/>